<dbReference type="InterPro" id="IPR018200">
    <property type="entry name" value="USP_CS"/>
</dbReference>
<feature type="region of interest" description="Disordered" evidence="1">
    <location>
        <begin position="106"/>
        <end position="132"/>
    </location>
</feature>
<evidence type="ECO:0000256" key="1">
    <source>
        <dbReference type="SAM" id="MobiDB-lite"/>
    </source>
</evidence>
<dbReference type="InterPro" id="IPR028889">
    <property type="entry name" value="USP"/>
</dbReference>
<proteinExistence type="predicted"/>
<dbReference type="InterPro" id="IPR001394">
    <property type="entry name" value="Peptidase_C19_UCH"/>
</dbReference>
<organism evidence="3 4">
    <name type="scientific">Babesia duncani</name>
    <dbReference type="NCBI Taxonomy" id="323732"/>
    <lineage>
        <taxon>Eukaryota</taxon>
        <taxon>Sar</taxon>
        <taxon>Alveolata</taxon>
        <taxon>Apicomplexa</taxon>
        <taxon>Aconoidasida</taxon>
        <taxon>Piroplasmida</taxon>
        <taxon>Babesiidae</taxon>
        <taxon>Babesia</taxon>
    </lineage>
</organism>
<dbReference type="RefSeq" id="XP_067802827.1">
    <property type="nucleotide sequence ID" value="XM_067947605.1"/>
</dbReference>
<dbReference type="Proteomes" id="UP001214638">
    <property type="component" value="Unassembled WGS sequence"/>
</dbReference>
<dbReference type="EMBL" id="JALLKP010000003">
    <property type="protein sequence ID" value="KAK2195985.1"/>
    <property type="molecule type" value="Genomic_DNA"/>
</dbReference>
<dbReference type="InterPro" id="IPR050164">
    <property type="entry name" value="Peptidase_C19"/>
</dbReference>
<dbReference type="GO" id="GO:0006508">
    <property type="term" value="P:proteolysis"/>
    <property type="evidence" value="ECO:0007669"/>
    <property type="project" value="UniProtKB-KW"/>
</dbReference>
<keyword evidence="3" id="KW-0645">Protease</keyword>
<dbReference type="GeneID" id="94336880"/>
<dbReference type="Pfam" id="PF00443">
    <property type="entry name" value="UCH"/>
    <property type="match status" value="1"/>
</dbReference>
<dbReference type="AlphaFoldDB" id="A0AAD9UNS6"/>
<comment type="caution">
    <text evidence="3">The sequence shown here is derived from an EMBL/GenBank/DDBJ whole genome shotgun (WGS) entry which is preliminary data.</text>
</comment>
<dbReference type="PANTHER" id="PTHR24006">
    <property type="entry name" value="UBIQUITIN CARBOXYL-TERMINAL HYDROLASE"/>
    <property type="match status" value="1"/>
</dbReference>
<accession>A0AAD9UNS6</accession>
<dbReference type="SUPFAM" id="SSF54001">
    <property type="entry name" value="Cysteine proteinases"/>
    <property type="match status" value="1"/>
</dbReference>
<feature type="domain" description="USP" evidence="2">
    <location>
        <begin position="651"/>
        <end position="927"/>
    </location>
</feature>
<gene>
    <name evidence="3" type="ORF">BdWA1_002583</name>
</gene>
<dbReference type="PROSITE" id="PS50235">
    <property type="entry name" value="USP_3"/>
    <property type="match status" value="1"/>
</dbReference>
<feature type="compositionally biased region" description="Polar residues" evidence="1">
    <location>
        <begin position="118"/>
        <end position="131"/>
    </location>
</feature>
<protein>
    <submittedName>
        <fullName evidence="3">Bifunctional Ubiquitin specific protease domain/Peptidase C19</fullName>
    </submittedName>
</protein>
<dbReference type="KEGG" id="bdw:94336880"/>
<keyword evidence="3" id="KW-0378">Hydrolase</keyword>
<dbReference type="GO" id="GO:0005634">
    <property type="term" value="C:nucleus"/>
    <property type="evidence" value="ECO:0007669"/>
    <property type="project" value="TreeGrafter"/>
</dbReference>
<dbReference type="GO" id="GO:0005829">
    <property type="term" value="C:cytosol"/>
    <property type="evidence" value="ECO:0007669"/>
    <property type="project" value="TreeGrafter"/>
</dbReference>
<dbReference type="GO" id="GO:0016579">
    <property type="term" value="P:protein deubiquitination"/>
    <property type="evidence" value="ECO:0007669"/>
    <property type="project" value="InterPro"/>
</dbReference>
<dbReference type="Gene3D" id="3.90.70.10">
    <property type="entry name" value="Cysteine proteinases"/>
    <property type="match status" value="1"/>
</dbReference>
<keyword evidence="4" id="KW-1185">Reference proteome</keyword>
<reference evidence="3" key="1">
    <citation type="journal article" date="2023" name="Nat. Microbiol.">
        <title>Babesia duncani multi-omics identifies virulence factors and drug targets.</title>
        <authorList>
            <person name="Singh P."/>
            <person name="Lonardi S."/>
            <person name="Liang Q."/>
            <person name="Vydyam P."/>
            <person name="Khabirova E."/>
            <person name="Fang T."/>
            <person name="Gihaz S."/>
            <person name="Thekkiniath J."/>
            <person name="Munshi M."/>
            <person name="Abel S."/>
            <person name="Ciampossin L."/>
            <person name="Batugedara G."/>
            <person name="Gupta M."/>
            <person name="Lu X.M."/>
            <person name="Lenz T."/>
            <person name="Chakravarty S."/>
            <person name="Cornillot E."/>
            <person name="Hu Y."/>
            <person name="Ma W."/>
            <person name="Gonzalez L.M."/>
            <person name="Sanchez S."/>
            <person name="Estrada K."/>
            <person name="Sanchez-Flores A."/>
            <person name="Montero E."/>
            <person name="Harb O.S."/>
            <person name="Le Roch K.G."/>
            <person name="Mamoun C.B."/>
        </authorList>
    </citation>
    <scope>NUCLEOTIDE SEQUENCE</scope>
    <source>
        <strain evidence="3">WA1</strain>
    </source>
</reference>
<evidence type="ECO:0000313" key="3">
    <source>
        <dbReference type="EMBL" id="KAK2195985.1"/>
    </source>
</evidence>
<dbReference type="InterPro" id="IPR038765">
    <property type="entry name" value="Papain-like_cys_pep_sf"/>
</dbReference>
<dbReference type="PROSITE" id="PS00972">
    <property type="entry name" value="USP_1"/>
    <property type="match status" value="1"/>
</dbReference>
<evidence type="ECO:0000259" key="2">
    <source>
        <dbReference type="PROSITE" id="PS50235"/>
    </source>
</evidence>
<sequence length="936" mass="106163">MDGSIENVANLPFVVGNVQRKALFYNTTQSEYRSGDARMDITNYYPAQKGMKLWNRIPTRSIDNTIHISPVIDKEIFISTPPSERNISEHGEPIIIKEFISKTTSQESLCEPDKTPELPQSPSTIRMSVSPNFKERDNGNPFAIFNAKGSLKDSDVAYIRGVLNSGVFSDDTLLGYFKQVISPASKQMLSNIVLVFSDLMKANPQVRPLGVRLLSCALAFYPDDFVQIYYPNFLIALFIPELDDDVGGRFIRILLNYKSLFNSPGTVHPNVPVCVNSDGTLAYGDLKYKPSACTRGKIETLVILMICLQRAQVDTVFDLPASRLRDWLCTIWYELPDTRPRMPLVRMCLHWIDSRVDHMLLKDGAFALLTDHIKRLNTKNGIHDSIIGTKVLLMHFFHFCLLKQANVHPQIEHVLELVCDNEDDLYIALDAIVSGWKEADMLDLWCCLCMLPWTPKDMSSSPIIMIMSILLKTYYNIAIQDTSDTLDEKDGTLVGMGLVEGCIRISISRCCSPLIAYTALLQTTVFVGLGKFAVLNSDNASMLLTSVPQLMFKYYFLWLCVNDSVDTKTLQLMEQLYTLISRAVKCRDLREAKTIVPDWSACQQPLFPRIPKVDKNEQLELVPDQLENHSPPQKPIPGPRFIDTPSNRNISGLRNLGNTCYFNSLMQALYHTRYFVYCLNTLEIYTPLAHSMRKLFTKMATKGGTVSPSSTLSLLPKHLSNGEQQDVTEFYRFLLDSLDPKNTSDIWNKVFAGLIVQNIKCMRCRRVSSVESTIYDFNLCSINSSLKGLFEGFCSREHLKGDNKYFCENCKSKQNAEMWNEITSPPAHLFIILGRNMGIDGQKDKSQVSLEPELEIGSFIYRIYGAIFHSGETSDSGHYYFIGCDSELLTEWHKFDDSFVYEIDPNVLADGNYSPSHVPYVVFYRCLEAPQTPRIH</sequence>
<dbReference type="GO" id="GO:0004843">
    <property type="term" value="F:cysteine-type deubiquitinase activity"/>
    <property type="evidence" value="ECO:0007669"/>
    <property type="project" value="InterPro"/>
</dbReference>
<name>A0AAD9UNS6_9APIC</name>
<evidence type="ECO:0000313" key="4">
    <source>
        <dbReference type="Proteomes" id="UP001214638"/>
    </source>
</evidence>